<name>A0A1W6YZW2_9BORD</name>
<keyword evidence="3" id="KW-1185">Reference proteome</keyword>
<dbReference type="Gene3D" id="3.40.190.10">
    <property type="entry name" value="Periplasmic binding protein-like II"/>
    <property type="match status" value="1"/>
</dbReference>
<dbReference type="InterPro" id="IPR042100">
    <property type="entry name" value="Bug_dom1"/>
</dbReference>
<evidence type="ECO:0008006" key="4">
    <source>
        <dbReference type="Google" id="ProtNLM"/>
    </source>
</evidence>
<accession>A0A1W6YZW2</accession>
<dbReference type="EMBL" id="CP021109">
    <property type="protein sequence ID" value="ARP86637.1"/>
    <property type="molecule type" value="Genomic_DNA"/>
</dbReference>
<proteinExistence type="inferred from homology"/>
<comment type="similarity">
    <text evidence="1">Belongs to the UPF0065 (bug) family.</text>
</comment>
<protein>
    <recommendedName>
        <fullName evidence="4">Receptor</fullName>
    </recommendedName>
</protein>
<evidence type="ECO:0000313" key="2">
    <source>
        <dbReference type="EMBL" id="ARP86637.1"/>
    </source>
</evidence>
<dbReference type="PANTHER" id="PTHR42928:SF5">
    <property type="entry name" value="BLR1237 PROTEIN"/>
    <property type="match status" value="1"/>
</dbReference>
<dbReference type="PANTHER" id="PTHR42928">
    <property type="entry name" value="TRICARBOXYLATE-BINDING PROTEIN"/>
    <property type="match status" value="1"/>
</dbReference>
<evidence type="ECO:0000313" key="3">
    <source>
        <dbReference type="Proteomes" id="UP000194139"/>
    </source>
</evidence>
<organism evidence="2 3">
    <name type="scientific">Bordetella genomosp. 9</name>
    <dbReference type="NCBI Taxonomy" id="1416803"/>
    <lineage>
        <taxon>Bacteria</taxon>
        <taxon>Pseudomonadati</taxon>
        <taxon>Pseudomonadota</taxon>
        <taxon>Betaproteobacteria</taxon>
        <taxon>Burkholderiales</taxon>
        <taxon>Alcaligenaceae</taxon>
        <taxon>Bordetella</taxon>
    </lineage>
</organism>
<dbReference type="AlphaFoldDB" id="A0A1W6YZW2"/>
<dbReference type="Gene3D" id="3.40.190.150">
    <property type="entry name" value="Bordetella uptake gene, domain 1"/>
    <property type="match status" value="1"/>
</dbReference>
<dbReference type="PIRSF" id="PIRSF017082">
    <property type="entry name" value="YflP"/>
    <property type="match status" value="1"/>
</dbReference>
<sequence>MARTPPHRHKGNFVKYSQAGAVQGAHVQKVSARRRLFAVLAAAIGLAVAQPAAADDYPSQSIQLVISFPPGGATDVLARELAVKMGGALGQSMVVVNRPGAAGLIGMQAAARAKPDGYTLYISSVGSTTINEAINGPQRISLDDLDAVGGIASAPHILVTPADSGIKDVKGLVQYLKAKPGASNYASMGAGTLSNLEAEIFKEQTGVQALQIPYKGSSQALPEVISGSSIFMFDSPSSSLPQQKAGRINVLAVASAKRLSSLPDVPTLSELGIKGLESENLFALMVPKGTPPDRIATLAKALKSVQSDPAFQKAIEVPGFEVSDISGADTPRFIQDQRAFWKQKVQSLNITAAQ</sequence>
<dbReference type="SUPFAM" id="SSF53850">
    <property type="entry name" value="Periplasmic binding protein-like II"/>
    <property type="match status" value="1"/>
</dbReference>
<dbReference type="CDD" id="cd07012">
    <property type="entry name" value="PBP2_Bug_TTT"/>
    <property type="match status" value="1"/>
</dbReference>
<evidence type="ECO:0000256" key="1">
    <source>
        <dbReference type="ARBA" id="ARBA00006987"/>
    </source>
</evidence>
<reference evidence="2 3" key="1">
    <citation type="submission" date="2017-05" db="EMBL/GenBank/DDBJ databases">
        <title>Complete and WGS of Bordetella genogroups.</title>
        <authorList>
            <person name="Spilker T."/>
            <person name="LiPuma J."/>
        </authorList>
    </citation>
    <scope>NUCLEOTIDE SEQUENCE [LARGE SCALE GENOMIC DNA]</scope>
    <source>
        <strain evidence="2 3">AU17164</strain>
    </source>
</reference>
<dbReference type="InterPro" id="IPR005064">
    <property type="entry name" value="BUG"/>
</dbReference>
<dbReference type="Pfam" id="PF03401">
    <property type="entry name" value="TctC"/>
    <property type="match status" value="1"/>
</dbReference>
<dbReference type="Proteomes" id="UP000194139">
    <property type="component" value="Chromosome"/>
</dbReference>
<gene>
    <name evidence="2" type="ORF">CAL13_10775</name>
</gene>